<dbReference type="Gene3D" id="1.10.3210.10">
    <property type="entry name" value="Hypothetical protein af1432"/>
    <property type="match status" value="1"/>
</dbReference>
<dbReference type="GO" id="GO:0008803">
    <property type="term" value="F:bis(5'-nucleosyl)-tetraphosphatase (symmetrical) activity"/>
    <property type="evidence" value="ECO:0007669"/>
    <property type="project" value="UniProtKB-EC"/>
</dbReference>
<dbReference type="InterPro" id="IPR051094">
    <property type="entry name" value="Diverse_Catalytic_Enzymes"/>
</dbReference>
<gene>
    <name evidence="8" type="ORF">A2008_12775</name>
</gene>
<dbReference type="SUPFAM" id="SSF109604">
    <property type="entry name" value="HD-domain/PDEase-like"/>
    <property type="match status" value="1"/>
</dbReference>
<keyword evidence="2" id="KW-0479">Metal-binding</keyword>
<keyword evidence="4" id="KW-0378">Hydrolase</keyword>
<dbReference type="PROSITE" id="PS51831">
    <property type="entry name" value="HD"/>
    <property type="match status" value="1"/>
</dbReference>
<dbReference type="Proteomes" id="UP000178735">
    <property type="component" value="Unassembled WGS sequence"/>
</dbReference>
<sequence>MNDARFSALRKKIIKHLKESLGPRLFAHCLGVEAAAVQIAAASSNHFLIKSCSIAGLLHDASKCLTLFEMQNAAAASGFKIRTAVLEKEGLLHGHVSAVIARRVFGIADVRIISAIRHHTLGRPKMNALEKIIFISDYIEPMRNFEGIETLRRKVYEALFSDGLDHALLLVVRDKIRSLTQLKIDLEKTLPEIEKSLAEKLNM</sequence>
<dbReference type="GO" id="GO:0000166">
    <property type="term" value="F:nucleotide binding"/>
    <property type="evidence" value="ECO:0007669"/>
    <property type="project" value="UniProtKB-KW"/>
</dbReference>
<proteinExistence type="predicted"/>
<evidence type="ECO:0000256" key="3">
    <source>
        <dbReference type="ARBA" id="ARBA00022741"/>
    </source>
</evidence>
<evidence type="ECO:0000256" key="2">
    <source>
        <dbReference type="ARBA" id="ARBA00022723"/>
    </source>
</evidence>
<evidence type="ECO:0000313" key="8">
    <source>
        <dbReference type="EMBL" id="OGM01424.1"/>
    </source>
</evidence>
<dbReference type="AlphaFoldDB" id="A0A1F7WF13"/>
<evidence type="ECO:0000256" key="6">
    <source>
        <dbReference type="ARBA" id="ARBA00049417"/>
    </source>
</evidence>
<feature type="domain" description="HD" evidence="7">
    <location>
        <begin position="25"/>
        <end position="142"/>
    </location>
</feature>
<evidence type="ECO:0000256" key="5">
    <source>
        <dbReference type="ARBA" id="ARBA00023004"/>
    </source>
</evidence>
<dbReference type="InterPro" id="IPR003607">
    <property type="entry name" value="HD/PDEase_dom"/>
</dbReference>
<dbReference type="SMART" id="SM00471">
    <property type="entry name" value="HDc"/>
    <property type="match status" value="1"/>
</dbReference>
<accession>A0A1F7WF13</accession>
<keyword evidence="5" id="KW-0408">Iron</keyword>
<dbReference type="PANTHER" id="PTHR35795">
    <property type="entry name" value="SLR1885 PROTEIN"/>
    <property type="match status" value="1"/>
</dbReference>
<evidence type="ECO:0000313" key="9">
    <source>
        <dbReference type="Proteomes" id="UP000178735"/>
    </source>
</evidence>
<keyword evidence="3" id="KW-0547">Nucleotide-binding</keyword>
<dbReference type="NCBIfam" id="TIGR00488">
    <property type="entry name" value="bis(5'-nucleosyl)-tetraphosphatase (symmetrical) YqeK"/>
    <property type="match status" value="1"/>
</dbReference>
<name>A0A1F7WF13_9BACT</name>
<evidence type="ECO:0000259" key="7">
    <source>
        <dbReference type="PROSITE" id="PS51831"/>
    </source>
</evidence>
<dbReference type="GO" id="GO:0046872">
    <property type="term" value="F:metal ion binding"/>
    <property type="evidence" value="ECO:0007669"/>
    <property type="project" value="UniProtKB-KW"/>
</dbReference>
<dbReference type="STRING" id="1817813.A2008_12775"/>
<dbReference type="EC" id="3.6.1.41" evidence="1"/>
<evidence type="ECO:0000256" key="1">
    <source>
        <dbReference type="ARBA" id="ARBA00012506"/>
    </source>
</evidence>
<organism evidence="8 9">
    <name type="scientific">Candidatus Wallbacteria bacterium GWC2_49_35</name>
    <dbReference type="NCBI Taxonomy" id="1817813"/>
    <lineage>
        <taxon>Bacteria</taxon>
        <taxon>Candidatus Walliibacteriota</taxon>
    </lineage>
</organism>
<protein>
    <recommendedName>
        <fullName evidence="1">bis(5'-nucleosyl)-tetraphosphatase (symmetrical)</fullName>
        <ecNumber evidence="1">3.6.1.41</ecNumber>
    </recommendedName>
</protein>
<reference evidence="8 9" key="1">
    <citation type="journal article" date="2016" name="Nat. Commun.">
        <title>Thousands of microbial genomes shed light on interconnected biogeochemical processes in an aquifer system.</title>
        <authorList>
            <person name="Anantharaman K."/>
            <person name="Brown C.T."/>
            <person name="Hug L.A."/>
            <person name="Sharon I."/>
            <person name="Castelle C.J."/>
            <person name="Probst A.J."/>
            <person name="Thomas B.C."/>
            <person name="Singh A."/>
            <person name="Wilkins M.J."/>
            <person name="Karaoz U."/>
            <person name="Brodie E.L."/>
            <person name="Williams K.H."/>
            <person name="Hubbard S.S."/>
            <person name="Banfield J.F."/>
        </authorList>
    </citation>
    <scope>NUCLEOTIDE SEQUENCE [LARGE SCALE GENOMIC DNA]</scope>
</reference>
<dbReference type="Pfam" id="PF01966">
    <property type="entry name" value="HD"/>
    <property type="match status" value="1"/>
</dbReference>
<dbReference type="InterPro" id="IPR006674">
    <property type="entry name" value="HD_domain"/>
</dbReference>
<dbReference type="PANTHER" id="PTHR35795:SF1">
    <property type="entry name" value="BIS(5'-NUCLEOSYL)-TETRAPHOSPHATASE, SYMMETRICAL"/>
    <property type="match status" value="1"/>
</dbReference>
<comment type="caution">
    <text evidence="8">The sequence shown here is derived from an EMBL/GenBank/DDBJ whole genome shotgun (WGS) entry which is preliminary data.</text>
</comment>
<evidence type="ECO:0000256" key="4">
    <source>
        <dbReference type="ARBA" id="ARBA00022801"/>
    </source>
</evidence>
<comment type="catalytic activity">
    <reaction evidence="6">
        <text>P(1),P(4)-bis(5'-adenosyl) tetraphosphate + H2O = 2 ADP + 2 H(+)</text>
        <dbReference type="Rhea" id="RHEA:24252"/>
        <dbReference type="ChEBI" id="CHEBI:15377"/>
        <dbReference type="ChEBI" id="CHEBI:15378"/>
        <dbReference type="ChEBI" id="CHEBI:58141"/>
        <dbReference type="ChEBI" id="CHEBI:456216"/>
        <dbReference type="EC" id="3.6.1.41"/>
    </reaction>
</comment>
<dbReference type="EMBL" id="MGFH01000236">
    <property type="protein sequence ID" value="OGM01424.1"/>
    <property type="molecule type" value="Genomic_DNA"/>
</dbReference>
<dbReference type="InterPro" id="IPR005249">
    <property type="entry name" value="YqeK"/>
</dbReference>